<reference evidence="4" key="2">
    <citation type="submission" date="2018-07" db="EMBL/GenBank/DDBJ databases">
        <authorList>
            <person name="Quirk P.G."/>
            <person name="Krulwich T.A."/>
        </authorList>
    </citation>
    <scope>NUCLEOTIDE SEQUENCE</scope>
</reference>
<feature type="compositionally biased region" description="Basic and acidic residues" evidence="1">
    <location>
        <begin position="285"/>
        <end position="309"/>
    </location>
</feature>
<feature type="region of interest" description="Disordered" evidence="1">
    <location>
        <begin position="955"/>
        <end position="974"/>
    </location>
</feature>
<gene>
    <name evidence="4" type="primary">CSON008502</name>
</gene>
<proteinExistence type="predicted"/>
<organism evidence="4">
    <name type="scientific">Culicoides sonorensis</name>
    <name type="common">Biting midge</name>
    <dbReference type="NCBI Taxonomy" id="179676"/>
    <lineage>
        <taxon>Eukaryota</taxon>
        <taxon>Metazoa</taxon>
        <taxon>Ecdysozoa</taxon>
        <taxon>Arthropoda</taxon>
        <taxon>Hexapoda</taxon>
        <taxon>Insecta</taxon>
        <taxon>Pterygota</taxon>
        <taxon>Neoptera</taxon>
        <taxon>Endopterygota</taxon>
        <taxon>Diptera</taxon>
        <taxon>Nematocera</taxon>
        <taxon>Chironomoidea</taxon>
        <taxon>Ceratopogonidae</taxon>
        <taxon>Ceratopogoninae</taxon>
        <taxon>Culicoides</taxon>
        <taxon>Monoculicoides</taxon>
    </lineage>
</organism>
<dbReference type="EMBL" id="UFQS01000320">
    <property type="protein sequence ID" value="SSX02827.1"/>
    <property type="molecule type" value="Genomic_DNA"/>
</dbReference>
<dbReference type="Pfam" id="PF04818">
    <property type="entry name" value="CID"/>
    <property type="match status" value="1"/>
</dbReference>
<feature type="compositionally biased region" description="Low complexity" evidence="1">
    <location>
        <begin position="262"/>
        <end position="284"/>
    </location>
</feature>
<accession>A0A336LYY5</accession>
<protein>
    <submittedName>
        <fullName evidence="4">CSON008502 protein</fullName>
    </submittedName>
</protein>
<dbReference type="PANTHER" id="PTHR15921">
    <property type="entry name" value="PRE-MRNA CLEAVAGE COMPLEX II"/>
    <property type="match status" value="1"/>
</dbReference>
<feature type="compositionally biased region" description="Basic and acidic residues" evidence="1">
    <location>
        <begin position="485"/>
        <end position="494"/>
    </location>
</feature>
<feature type="region of interest" description="Disordered" evidence="1">
    <location>
        <begin position="1312"/>
        <end position="1361"/>
    </location>
</feature>
<dbReference type="GO" id="GO:0005849">
    <property type="term" value="C:mRNA cleavage factor complex"/>
    <property type="evidence" value="ECO:0007669"/>
    <property type="project" value="InterPro"/>
</dbReference>
<dbReference type="EMBL" id="UFQT01000320">
    <property type="protein sequence ID" value="SSX23195.1"/>
    <property type="molecule type" value="Genomic_DNA"/>
</dbReference>
<dbReference type="Gene3D" id="1.25.40.90">
    <property type="match status" value="1"/>
</dbReference>
<evidence type="ECO:0000313" key="3">
    <source>
        <dbReference type="EMBL" id="SSX02827.1"/>
    </source>
</evidence>
<dbReference type="SUPFAM" id="SSF48464">
    <property type="entry name" value="ENTH/VHS domain"/>
    <property type="match status" value="1"/>
</dbReference>
<dbReference type="PANTHER" id="PTHR15921:SF3">
    <property type="entry name" value="PRE-MRNA CLEAVAGE COMPLEX 2 PROTEIN PCF11"/>
    <property type="match status" value="1"/>
</dbReference>
<reference evidence="3" key="1">
    <citation type="submission" date="2018-04" db="EMBL/GenBank/DDBJ databases">
        <authorList>
            <person name="Go L.Y."/>
            <person name="Mitchell J.A."/>
        </authorList>
    </citation>
    <scope>NUCLEOTIDE SEQUENCE</scope>
    <source>
        <tissue evidence="3">Whole organism</tissue>
    </source>
</reference>
<feature type="compositionally biased region" description="Acidic residues" evidence="1">
    <location>
        <begin position="1196"/>
        <end position="1217"/>
    </location>
</feature>
<feature type="compositionally biased region" description="Basic and acidic residues" evidence="1">
    <location>
        <begin position="351"/>
        <end position="360"/>
    </location>
</feature>
<feature type="compositionally biased region" description="Polar residues" evidence="1">
    <location>
        <begin position="1334"/>
        <end position="1350"/>
    </location>
</feature>
<feature type="region of interest" description="Disordered" evidence="1">
    <location>
        <begin position="485"/>
        <end position="509"/>
    </location>
</feature>
<dbReference type="GO" id="GO:0003729">
    <property type="term" value="F:mRNA binding"/>
    <property type="evidence" value="ECO:0007669"/>
    <property type="project" value="InterPro"/>
</dbReference>
<feature type="domain" description="CID" evidence="2">
    <location>
        <begin position="14"/>
        <end position="141"/>
    </location>
</feature>
<sequence length="1451" mass="163987">MSVGVEPPKMDPNRLKEISEEYMSSLADLTINSKPLITMLTILAEENIDYASAIVDTIEKHITLVHHEFKLPILYLIDSIVKNIQAYRKHFNLKIVNIFCDVFSKVNERVREKMFHLRQTWNDVFPQTKLYTLDVKVNHIDPNWPITASVQAKSPAIHVNPNFFKNNAPSGANKLTDELKKKQFELLELERKKQELERTVSKKTQNVQNQQQQQQQMIPQMPRAPVIGAPMPSVATLPKIPKVNNHSSVSRKDPRLNKGNHSSNSSSSNRKTTNGDGSSSNSSNNKKDRSDKPKTDSVNKKRSSDERNSSKTSGKSSSSSTSSKSNTESGVSPSKRGDRKRHRSPQSSKSDNPKRSREKSPAALHELAKREKKPSNSRHHHKENDSSKNKKGSSPIKAQTGDVDLRVPIKPNDVDLRHIHVESIDITDDDDDFPQRKSSSNRIDDLFGNQDLDLRTLVKPGPIIKPLNSKSQSKLEEVRAKLAADMSKQKDKLGRPLLYNQNKDPRKRKDREIMDIDDLDIRKLSDNMSDEALSEKLKVILNEAQEQLAARQINPDQYKILVQKVFQINEQNKIQQAKRRDSLSVTSRGSPIIIDTSAPPPFIDNADIAVDRLIAMDQVNAPPPAIPTPIIPGVPWQAPALDPLLQKPPPQTPSIPCVQPVIVVNNTSLDDLVRTINIDGNPRDIRFYNETAVIFMENDDPRQIGFEDGQRSLAVDGVEIAILQFNDTYKPIMIQGQLHHVRLGAPTRELYLDNMPYECYIGGPPLPILIDGVVRMVSVGGPEPKVKIGEDRKDLVLGKIHMIIDGTIMIPVFLDSKLQNFELPDTGRHTLQLADYLETILIDGTPIHSVEYGGLPKSFKIGNKTRFIRFTTLPKGVSKGKPLTLNKPNIPSNLVNLPSTSIATSEPSLISNSTQVSAVTSTQDVSQPNSQPLAPGLNLNIEDLFQRLISSGIIGGDKKASDKPEETPESKKEEIHKIDFKDPKTIKKRSSGIVDSLYVGMQCSSCGVRFPPEQTMKYSQHLDWHFRQNRRERDASKKAHSRKWYYDVSDWIQFEEIEDLEEREKNWFEKHGAQAEFDVEEMEKSPTNQMVSCQAGPKGAEETCEMCHDKFEYFFNEDNEEWHLKNAMRVDEKCYHPMCYDDFKSAEARKKQIEESESEMDTTNPNDSTLDETTKQIEPMDQDEPEKTEEKSESEKPDEEESEEKSKMDDEEDDDDVIVLPPQNPTITEILDDDDDELGYKVNEIEDKTIDSPKIENNNKEKETSKSPVSIEEYTPLDMSEIKVKQEPVDDFVDNEDDAFEDVGTMEVSILDEENTFDTPPVSNAAAPIDDEASNMSMLNDETTSEQPEQSNSNNSFDRNLSMTQTYAPTLTVNRIKVNITKPLGNRSPKDTDTPVGSPGKTQHEEDFFEEQPIEEPEPEYEVRENLKNIEFKKLPLAEVGYETSGLCSIM</sequence>
<dbReference type="GO" id="GO:0005737">
    <property type="term" value="C:cytoplasm"/>
    <property type="evidence" value="ECO:0007669"/>
    <property type="project" value="TreeGrafter"/>
</dbReference>
<name>A0A336LYY5_CULSO</name>
<feature type="compositionally biased region" description="Acidic residues" evidence="1">
    <location>
        <begin position="1407"/>
        <end position="1420"/>
    </location>
</feature>
<feature type="region of interest" description="Disordered" evidence="1">
    <location>
        <begin position="1150"/>
        <end position="1273"/>
    </location>
</feature>
<dbReference type="InterPro" id="IPR047415">
    <property type="entry name" value="Pcf11_CID"/>
</dbReference>
<feature type="compositionally biased region" description="Low complexity" evidence="1">
    <location>
        <begin position="205"/>
        <end position="216"/>
    </location>
</feature>
<dbReference type="OMA" id="SWFEIQE"/>
<dbReference type="InterPro" id="IPR006569">
    <property type="entry name" value="CID_dom"/>
</dbReference>
<dbReference type="GO" id="GO:0000993">
    <property type="term" value="F:RNA polymerase II complex binding"/>
    <property type="evidence" value="ECO:0007669"/>
    <property type="project" value="InterPro"/>
</dbReference>
<evidence type="ECO:0000313" key="4">
    <source>
        <dbReference type="EMBL" id="SSX23195.1"/>
    </source>
</evidence>
<feature type="region of interest" description="Disordered" evidence="1">
    <location>
        <begin position="1379"/>
        <end position="1421"/>
    </location>
</feature>
<evidence type="ECO:0000259" key="2">
    <source>
        <dbReference type="PROSITE" id="PS51391"/>
    </source>
</evidence>
<dbReference type="SMART" id="SM00582">
    <property type="entry name" value="RPR"/>
    <property type="match status" value="1"/>
</dbReference>
<feature type="compositionally biased region" description="Basic residues" evidence="1">
    <location>
        <begin position="370"/>
        <end position="381"/>
    </location>
</feature>
<dbReference type="InterPro" id="IPR008942">
    <property type="entry name" value="ENTH_VHS"/>
</dbReference>
<dbReference type="InterPro" id="IPR021605">
    <property type="entry name" value="Pcf11_Clp1-ID"/>
</dbReference>
<dbReference type="CDD" id="cd16982">
    <property type="entry name" value="CID_Pcf11"/>
    <property type="match status" value="1"/>
</dbReference>
<dbReference type="GO" id="GO:0006369">
    <property type="term" value="P:termination of RNA polymerase II transcription"/>
    <property type="evidence" value="ECO:0007669"/>
    <property type="project" value="InterPro"/>
</dbReference>
<evidence type="ECO:0000256" key="1">
    <source>
        <dbReference type="SAM" id="MobiDB-lite"/>
    </source>
</evidence>
<dbReference type="InterPro" id="IPR045154">
    <property type="entry name" value="PCF11-like"/>
</dbReference>
<dbReference type="Pfam" id="PF11526">
    <property type="entry name" value="Pfc11_Clp1_ID"/>
    <property type="match status" value="1"/>
</dbReference>
<dbReference type="PROSITE" id="PS51391">
    <property type="entry name" value="CID"/>
    <property type="match status" value="1"/>
</dbReference>
<feature type="region of interest" description="Disordered" evidence="1">
    <location>
        <begin position="197"/>
        <end position="409"/>
    </location>
</feature>
<dbReference type="VEuPathDB" id="VectorBase:CSON008502"/>
<feature type="compositionally biased region" description="Basic and acidic residues" evidence="1">
    <location>
        <begin position="956"/>
        <end position="974"/>
    </location>
</feature>
<feature type="compositionally biased region" description="Basic and acidic residues" evidence="1">
    <location>
        <begin position="1243"/>
        <end position="1265"/>
    </location>
</feature>
<dbReference type="GO" id="GO:0031124">
    <property type="term" value="P:mRNA 3'-end processing"/>
    <property type="evidence" value="ECO:0007669"/>
    <property type="project" value="InterPro"/>
</dbReference>
<feature type="compositionally biased region" description="Low complexity" evidence="1">
    <location>
        <begin position="310"/>
        <end position="332"/>
    </location>
</feature>